<protein>
    <recommendedName>
        <fullName evidence="4">Secreted protein</fullName>
    </recommendedName>
</protein>
<accession>C8N7Q1</accession>
<keyword evidence="1" id="KW-0732">Signal</keyword>
<sequence>MYVYFVRATAAAFAAVFICLHRLSSALNVARAYEVVICFIDSFFTRPLAARATRVRACYNLCRFCAVLRMVKFLFFGGTKR</sequence>
<proteinExistence type="predicted"/>
<organism evidence="2 3">
    <name type="scientific">Cardiobacterium hominis (strain ATCC 15826 / DSM 8339 / NCTC 10426 / 6573)</name>
    <dbReference type="NCBI Taxonomy" id="638300"/>
    <lineage>
        <taxon>Bacteria</taxon>
        <taxon>Pseudomonadati</taxon>
        <taxon>Pseudomonadota</taxon>
        <taxon>Gammaproteobacteria</taxon>
        <taxon>Cardiobacteriales</taxon>
        <taxon>Cardiobacteriaceae</taxon>
        <taxon>Cardiobacterium</taxon>
    </lineage>
</organism>
<reference evidence="2 3" key="1">
    <citation type="submission" date="2009-08" db="EMBL/GenBank/DDBJ databases">
        <authorList>
            <person name="Qin X."/>
            <person name="Bachman B."/>
            <person name="Battles P."/>
            <person name="Bell A."/>
            <person name="Bess C."/>
            <person name="Bickham C."/>
            <person name="Chaboub L."/>
            <person name="Chen D."/>
            <person name="Coyle M."/>
            <person name="Deiros D.R."/>
            <person name="Dinh H."/>
            <person name="Forbes L."/>
            <person name="Fowler G."/>
            <person name="Francisco L."/>
            <person name="Fu Q."/>
            <person name="Gubbala S."/>
            <person name="Hale W."/>
            <person name="Han Y."/>
            <person name="Hemphill L."/>
            <person name="Highlander S.K."/>
            <person name="Hirani K."/>
            <person name="Hogues M."/>
            <person name="Jackson L."/>
            <person name="Jakkamsetti A."/>
            <person name="Javaid M."/>
            <person name="Jiang H."/>
            <person name="Korchina V."/>
            <person name="Kovar C."/>
            <person name="Lara F."/>
            <person name="Lee S."/>
            <person name="Mata R."/>
            <person name="Mathew T."/>
            <person name="Moen C."/>
            <person name="Morales K."/>
            <person name="Munidasa M."/>
            <person name="Nazareth L."/>
            <person name="Ngo R."/>
            <person name="Nguyen L."/>
            <person name="Okwuonu G."/>
            <person name="Ongeri F."/>
            <person name="Patil S."/>
            <person name="Petrosino J."/>
            <person name="Pham C."/>
            <person name="Pham P."/>
            <person name="Pu L.-L."/>
            <person name="Puazo M."/>
            <person name="Raj R."/>
            <person name="Reid J."/>
            <person name="Rouhana J."/>
            <person name="Saada N."/>
            <person name="Shang Y."/>
            <person name="Simmons D."/>
            <person name="Thornton R."/>
            <person name="Warren J."/>
            <person name="Weissenberger G."/>
            <person name="Zhang J."/>
            <person name="Zhang L."/>
            <person name="Zhou C."/>
            <person name="Zhu D."/>
            <person name="Muzny D."/>
            <person name="Worley K."/>
            <person name="Gibbs R."/>
        </authorList>
    </citation>
    <scope>NUCLEOTIDE SEQUENCE [LARGE SCALE GENOMIC DNA]</scope>
    <source>
        <strain evidence="3">ATCC 15826 / DSM 8339 / NCTC 10426 / 6573</strain>
    </source>
</reference>
<evidence type="ECO:0008006" key="4">
    <source>
        <dbReference type="Google" id="ProtNLM"/>
    </source>
</evidence>
<dbReference type="HOGENOM" id="CLU_2567547_0_0_6"/>
<dbReference type="AlphaFoldDB" id="C8N7Q1"/>
<keyword evidence="3" id="KW-1185">Reference proteome</keyword>
<feature type="chain" id="PRO_5002988560" description="Secreted protein" evidence="1">
    <location>
        <begin position="27"/>
        <end position="81"/>
    </location>
</feature>
<feature type="signal peptide" evidence="1">
    <location>
        <begin position="1"/>
        <end position="26"/>
    </location>
</feature>
<evidence type="ECO:0000313" key="3">
    <source>
        <dbReference type="Proteomes" id="UP000004870"/>
    </source>
</evidence>
<gene>
    <name evidence="2" type="ORF">HMPREF0198_0528</name>
</gene>
<dbReference type="Proteomes" id="UP000004870">
    <property type="component" value="Unassembled WGS sequence"/>
</dbReference>
<evidence type="ECO:0000313" key="2">
    <source>
        <dbReference type="EMBL" id="EEV89357.1"/>
    </source>
</evidence>
<dbReference type="EMBL" id="ACKY01000023">
    <property type="protein sequence ID" value="EEV89357.1"/>
    <property type="molecule type" value="Genomic_DNA"/>
</dbReference>
<name>C8N7Q1_CARH6</name>
<evidence type="ECO:0000256" key="1">
    <source>
        <dbReference type="SAM" id="SignalP"/>
    </source>
</evidence>
<comment type="caution">
    <text evidence="2">The sequence shown here is derived from an EMBL/GenBank/DDBJ whole genome shotgun (WGS) entry which is preliminary data.</text>
</comment>